<proteinExistence type="inferred from homology"/>
<gene>
    <name evidence="4" type="ORF">IFM89_023655</name>
</gene>
<dbReference type="PRINTS" id="PR00292">
    <property type="entry name" value="POTATOINHBTR"/>
</dbReference>
<dbReference type="EMBL" id="JADFTS010000005">
    <property type="protein sequence ID" value="KAF9606200.1"/>
    <property type="molecule type" value="Genomic_DNA"/>
</dbReference>
<accession>A0A835HSK8</accession>
<keyword evidence="2" id="KW-0646">Protease inhibitor</keyword>
<keyword evidence="5" id="KW-1185">Reference proteome</keyword>
<dbReference type="OrthoDB" id="599354at2759"/>
<sequence length="134" mass="15317">MSYEKTIRALSGHFEGRPMLYEKTIRALSLHFEGTAKSYEKTIRALSLHFEGTAKSYEKTIRELSMHFKGVGKKAWPELLGVREQRAVQTIETENRNVRAVIIPQGSVITTDFRCDRVRVFVHQGRVIEVPVVG</sequence>
<evidence type="ECO:0000313" key="5">
    <source>
        <dbReference type="Proteomes" id="UP000631114"/>
    </source>
</evidence>
<evidence type="ECO:0000256" key="3">
    <source>
        <dbReference type="ARBA" id="ARBA00022900"/>
    </source>
</evidence>
<evidence type="ECO:0000256" key="1">
    <source>
        <dbReference type="ARBA" id="ARBA00008210"/>
    </source>
</evidence>
<dbReference type="InterPro" id="IPR036354">
    <property type="entry name" value="Prot_inh_pot1_sf"/>
</dbReference>
<dbReference type="AlphaFoldDB" id="A0A835HSK8"/>
<dbReference type="Proteomes" id="UP000631114">
    <property type="component" value="Unassembled WGS sequence"/>
</dbReference>
<dbReference type="PANTHER" id="PTHR33091:SF73">
    <property type="entry name" value="INHIBITOR OF TRYPSIN AND HAGEMAN FACTOR-LIKE"/>
    <property type="match status" value="1"/>
</dbReference>
<dbReference type="Pfam" id="PF00280">
    <property type="entry name" value="potato_inhibit"/>
    <property type="match status" value="1"/>
</dbReference>
<dbReference type="InterPro" id="IPR000864">
    <property type="entry name" value="Prot_inh_pot1"/>
</dbReference>
<comment type="similarity">
    <text evidence="1">Belongs to the protease inhibitor I13 (potato type I serine protease inhibitor) family.</text>
</comment>
<organism evidence="4 5">
    <name type="scientific">Coptis chinensis</name>
    <dbReference type="NCBI Taxonomy" id="261450"/>
    <lineage>
        <taxon>Eukaryota</taxon>
        <taxon>Viridiplantae</taxon>
        <taxon>Streptophyta</taxon>
        <taxon>Embryophyta</taxon>
        <taxon>Tracheophyta</taxon>
        <taxon>Spermatophyta</taxon>
        <taxon>Magnoliopsida</taxon>
        <taxon>Ranunculales</taxon>
        <taxon>Ranunculaceae</taxon>
        <taxon>Coptidoideae</taxon>
        <taxon>Coptis</taxon>
    </lineage>
</organism>
<dbReference type="PANTHER" id="PTHR33091">
    <property type="entry name" value="PROTEIN, PUTATIVE, EXPRESSED-RELATED"/>
    <property type="match status" value="1"/>
</dbReference>
<protein>
    <submittedName>
        <fullName evidence="4">Uncharacterized protein</fullName>
    </submittedName>
</protein>
<dbReference type="SUPFAM" id="SSF54654">
    <property type="entry name" value="CI-2 family of serine protease inhibitors"/>
    <property type="match status" value="1"/>
</dbReference>
<name>A0A835HSK8_9MAGN</name>
<dbReference type="GO" id="GO:0004867">
    <property type="term" value="F:serine-type endopeptidase inhibitor activity"/>
    <property type="evidence" value="ECO:0007669"/>
    <property type="project" value="UniProtKB-KW"/>
</dbReference>
<keyword evidence="3" id="KW-0722">Serine protease inhibitor</keyword>
<evidence type="ECO:0000313" key="4">
    <source>
        <dbReference type="EMBL" id="KAF9606200.1"/>
    </source>
</evidence>
<reference evidence="4 5" key="1">
    <citation type="submission" date="2020-10" db="EMBL/GenBank/DDBJ databases">
        <title>The Coptis chinensis genome and diversification of protoberbering-type alkaloids.</title>
        <authorList>
            <person name="Wang B."/>
            <person name="Shu S."/>
            <person name="Song C."/>
            <person name="Liu Y."/>
        </authorList>
    </citation>
    <scope>NUCLEOTIDE SEQUENCE [LARGE SCALE GENOMIC DNA]</scope>
    <source>
        <strain evidence="4">HL-2020</strain>
        <tissue evidence="4">Leaf</tissue>
    </source>
</reference>
<comment type="caution">
    <text evidence="4">The sequence shown here is derived from an EMBL/GenBank/DDBJ whole genome shotgun (WGS) entry which is preliminary data.</text>
</comment>
<dbReference type="Gene3D" id="3.30.10.10">
    <property type="entry name" value="Trypsin Inhibitor V, subunit A"/>
    <property type="match status" value="1"/>
</dbReference>
<dbReference type="GO" id="GO:0009611">
    <property type="term" value="P:response to wounding"/>
    <property type="evidence" value="ECO:0007669"/>
    <property type="project" value="InterPro"/>
</dbReference>
<evidence type="ECO:0000256" key="2">
    <source>
        <dbReference type="ARBA" id="ARBA00022690"/>
    </source>
</evidence>